<protein>
    <recommendedName>
        <fullName evidence="5 6">Diaminopimelate decarboxylase</fullName>
        <shortName evidence="5">DAP decarboxylase</shortName>
        <shortName evidence="5">DAPDC</shortName>
        <ecNumber evidence="5 6">4.1.1.20</ecNumber>
    </recommendedName>
</protein>
<dbReference type="PRINTS" id="PR01181">
    <property type="entry name" value="DAPDCRBXLASE"/>
</dbReference>
<dbReference type="KEGG" id="sfc:Spiaf_0086"/>
<dbReference type="OrthoDB" id="9802241at2"/>
<dbReference type="EC" id="4.1.1.20" evidence="5 6"/>
<dbReference type="HAMAP" id="MF_02120">
    <property type="entry name" value="LysA"/>
    <property type="match status" value="1"/>
</dbReference>
<comment type="function">
    <text evidence="5">Specifically catalyzes the decarboxylation of meso-diaminopimelate (meso-DAP) to L-lysine.</text>
</comment>
<feature type="binding site" evidence="5">
    <location>
        <position position="232"/>
    </location>
    <ligand>
        <name>pyridoxal 5'-phosphate</name>
        <dbReference type="ChEBI" id="CHEBI:597326"/>
    </ligand>
</feature>
<dbReference type="UniPathway" id="UPA00034">
    <property type="reaction ID" value="UER00027"/>
</dbReference>
<keyword evidence="5" id="KW-0028">Amino-acid biosynthesis</keyword>
<evidence type="ECO:0000256" key="6">
    <source>
        <dbReference type="NCBIfam" id="TIGR01048"/>
    </source>
</evidence>
<feature type="domain" description="Orn/DAP/Arg decarboxylase 2 N-terminal" evidence="9">
    <location>
        <begin position="31"/>
        <end position="280"/>
    </location>
</feature>
<dbReference type="PANTHER" id="PTHR43727:SF2">
    <property type="entry name" value="GROUP IV DECARBOXYLASE"/>
    <property type="match status" value="1"/>
</dbReference>
<dbReference type="Proteomes" id="UP000007383">
    <property type="component" value="Chromosome"/>
</dbReference>
<dbReference type="SUPFAM" id="SSF51419">
    <property type="entry name" value="PLP-binding barrel"/>
    <property type="match status" value="1"/>
</dbReference>
<dbReference type="InterPro" id="IPR022657">
    <property type="entry name" value="De-COase2_CS"/>
</dbReference>
<keyword evidence="3 5" id="KW-0663">Pyridoxal phosphate</keyword>
<dbReference type="HOGENOM" id="CLU_026444_0_2_12"/>
<dbReference type="InterPro" id="IPR002986">
    <property type="entry name" value="DAP_deCOOHase_LysA"/>
</dbReference>
<dbReference type="InterPro" id="IPR022644">
    <property type="entry name" value="De-COase2_N"/>
</dbReference>
<evidence type="ECO:0000313" key="11">
    <source>
        <dbReference type="Proteomes" id="UP000007383"/>
    </source>
</evidence>
<keyword evidence="5 8" id="KW-0457">Lysine biosynthesis</keyword>
<evidence type="ECO:0000256" key="1">
    <source>
        <dbReference type="ARBA" id="ARBA00001933"/>
    </source>
</evidence>
<dbReference type="PROSITE" id="PS00879">
    <property type="entry name" value="ODR_DC_2_2"/>
    <property type="match status" value="1"/>
</dbReference>
<organism evidence="10 11">
    <name type="scientific">Spirochaeta africana (strain ATCC 700263 / DSM 8902 / Z-7692)</name>
    <dbReference type="NCBI Taxonomy" id="889378"/>
    <lineage>
        <taxon>Bacteria</taxon>
        <taxon>Pseudomonadati</taxon>
        <taxon>Spirochaetota</taxon>
        <taxon>Spirochaetia</taxon>
        <taxon>Spirochaetales</taxon>
        <taxon>Spirochaetaceae</taxon>
        <taxon>Spirochaeta</taxon>
    </lineage>
</organism>
<dbReference type="NCBIfam" id="TIGR01048">
    <property type="entry name" value="lysA"/>
    <property type="match status" value="1"/>
</dbReference>
<dbReference type="PANTHER" id="PTHR43727">
    <property type="entry name" value="DIAMINOPIMELATE DECARBOXYLASE"/>
    <property type="match status" value="1"/>
</dbReference>
<evidence type="ECO:0000256" key="8">
    <source>
        <dbReference type="RuleBase" id="RU003738"/>
    </source>
</evidence>
<dbReference type="GO" id="GO:0009089">
    <property type="term" value="P:lysine biosynthetic process via diaminopimelate"/>
    <property type="evidence" value="ECO:0007669"/>
    <property type="project" value="UniProtKB-UniRule"/>
</dbReference>
<name>H9UFA2_SPIAZ</name>
<dbReference type="Pfam" id="PF02784">
    <property type="entry name" value="Orn_Arg_deC_N"/>
    <property type="match status" value="1"/>
</dbReference>
<accession>H9UFA2</accession>
<gene>
    <name evidence="5" type="primary">lysA</name>
    <name evidence="10" type="ordered locus">Spiaf_0086</name>
</gene>
<evidence type="ECO:0000256" key="2">
    <source>
        <dbReference type="ARBA" id="ARBA00022793"/>
    </source>
</evidence>
<dbReference type="InterPro" id="IPR009006">
    <property type="entry name" value="Ala_racemase/Decarboxylase_C"/>
</dbReference>
<sequence length="421" mass="47211">MSDKTLPFSKDFIEQTAQRFPTPFHIYDEQAIRENARSLNQAFSWVPGGYKNFYAVKAAPTPRIMQILHEEGMGFDCSSKAELMLCDRIGVTGEQIMFTSNDTPWDEYAEAIELGGVVNLDDISHIDYLREHGGKLPDLVCFRYNPGPLKAGNAIIGKPEEAKYGLTREQLFAAYKQAAELGATRFGLHTMVASNELNGDYFVETARMLFELVVELHTRLGIKIEFVNLGGGIGIPYRPDQEAVDYQQISDGVRREFRNTIAANGLDHLKIFMENGRCITGPYGWLVSRVLHKKDTYKQYVGLDANMANLMRPGMYGAYHHITVLGKEDAPADHVYDVTGSLCENNDKFAIDRELPEVEIGDLVAIHDAGAHGHSMGFNYNGKLRSAELLLRSDGKVEMIRRAETYQDYFATLDFPAVVTD</sequence>
<dbReference type="InterPro" id="IPR000183">
    <property type="entry name" value="Orn/DAP/Arg_de-COase"/>
</dbReference>
<dbReference type="GO" id="GO:0030170">
    <property type="term" value="F:pyridoxal phosphate binding"/>
    <property type="evidence" value="ECO:0007669"/>
    <property type="project" value="UniProtKB-UniRule"/>
</dbReference>
<feature type="binding site" evidence="5">
    <location>
        <begin position="274"/>
        <end position="277"/>
    </location>
    <ligand>
        <name>pyridoxal 5'-phosphate</name>
        <dbReference type="ChEBI" id="CHEBI:597326"/>
    </ligand>
</feature>
<dbReference type="CDD" id="cd06828">
    <property type="entry name" value="PLPDE_III_DapDC"/>
    <property type="match status" value="1"/>
</dbReference>
<comment type="caution">
    <text evidence="5">Lacks conserved residue(s) required for the propagation of feature annotation.</text>
</comment>
<dbReference type="EMBL" id="CP003282">
    <property type="protein sequence ID" value="AFG36195.1"/>
    <property type="molecule type" value="Genomic_DNA"/>
</dbReference>
<feature type="modified residue" description="N6-(pyridoxal phosphate)lysine" evidence="5 7">
    <location>
        <position position="57"/>
    </location>
</feature>
<dbReference type="InterPro" id="IPR029066">
    <property type="entry name" value="PLP-binding_barrel"/>
</dbReference>
<dbReference type="Gene3D" id="2.40.37.10">
    <property type="entry name" value="Lyase, Ornithine Decarboxylase, Chain A, domain 1"/>
    <property type="match status" value="1"/>
</dbReference>
<dbReference type="FunFam" id="3.20.20.10:FF:000003">
    <property type="entry name" value="Diaminopimelate decarboxylase"/>
    <property type="match status" value="1"/>
</dbReference>
<dbReference type="PRINTS" id="PR01179">
    <property type="entry name" value="ODADCRBXLASE"/>
</dbReference>
<keyword evidence="11" id="KW-1185">Reference proteome</keyword>
<proteinExistence type="inferred from homology"/>
<comment type="pathway">
    <text evidence="5 8">Amino-acid biosynthesis; L-lysine biosynthesis via DAP pathway; L-lysine from DL-2,6-diaminopimelate: step 1/1.</text>
</comment>
<comment type="similarity">
    <text evidence="5">Belongs to the Orn/Lys/Arg decarboxylase class-II family. LysA subfamily.</text>
</comment>
<keyword evidence="4 5" id="KW-0456">Lyase</keyword>
<evidence type="ECO:0000256" key="3">
    <source>
        <dbReference type="ARBA" id="ARBA00022898"/>
    </source>
</evidence>
<evidence type="ECO:0000256" key="5">
    <source>
        <dbReference type="HAMAP-Rule" id="MF_02120"/>
    </source>
</evidence>
<evidence type="ECO:0000256" key="7">
    <source>
        <dbReference type="PIRSR" id="PIRSR600183-50"/>
    </source>
</evidence>
<dbReference type="SUPFAM" id="SSF50621">
    <property type="entry name" value="Alanine racemase C-terminal domain-like"/>
    <property type="match status" value="1"/>
</dbReference>
<comment type="cofactor">
    <cofactor evidence="1 5 7 8">
        <name>pyridoxal 5'-phosphate</name>
        <dbReference type="ChEBI" id="CHEBI:597326"/>
    </cofactor>
</comment>
<dbReference type="RefSeq" id="WP_014454193.1">
    <property type="nucleotide sequence ID" value="NC_017098.1"/>
</dbReference>
<feature type="binding site" evidence="5">
    <location>
        <position position="316"/>
    </location>
    <ligand>
        <name>substrate</name>
    </ligand>
</feature>
<feature type="binding site" evidence="5">
    <location>
        <position position="277"/>
    </location>
    <ligand>
        <name>substrate</name>
    </ligand>
</feature>
<dbReference type="STRING" id="889378.Spiaf_0086"/>
<dbReference type="eggNOG" id="COG0019">
    <property type="taxonomic scope" value="Bacteria"/>
</dbReference>
<reference evidence="11" key="1">
    <citation type="journal article" date="2013" name="Stand. Genomic Sci.">
        <title>Complete genome sequence of the halophilic bacterium Spirochaeta africana type strain (Z-7692(T)) from the alkaline Lake Magadi in the East African Rift.</title>
        <authorList>
            <person name="Liolos K."/>
            <person name="Abt B."/>
            <person name="Scheuner C."/>
            <person name="Teshima H."/>
            <person name="Held B."/>
            <person name="Lapidus A."/>
            <person name="Nolan M."/>
            <person name="Lucas S."/>
            <person name="Deshpande S."/>
            <person name="Cheng J.F."/>
            <person name="Tapia R."/>
            <person name="Goodwin L.A."/>
            <person name="Pitluck S."/>
            <person name="Pagani I."/>
            <person name="Ivanova N."/>
            <person name="Mavromatis K."/>
            <person name="Mikhailova N."/>
            <person name="Huntemann M."/>
            <person name="Pati A."/>
            <person name="Chen A."/>
            <person name="Palaniappan K."/>
            <person name="Land M."/>
            <person name="Rohde M."/>
            <person name="Tindall B.J."/>
            <person name="Detter J.C."/>
            <person name="Goker M."/>
            <person name="Bristow J."/>
            <person name="Eisen J.A."/>
            <person name="Markowitz V."/>
            <person name="Hugenholtz P."/>
            <person name="Woyke T."/>
            <person name="Klenk H.P."/>
            <person name="Kyrpides N.C."/>
        </authorList>
    </citation>
    <scope>NUCLEOTIDE SEQUENCE</scope>
    <source>
        <strain evidence="11">ATCC 700263 / DSM 8902 / Z-7692</strain>
    </source>
</reference>
<dbReference type="GO" id="GO:0008836">
    <property type="term" value="F:diaminopimelate decarboxylase activity"/>
    <property type="evidence" value="ECO:0007669"/>
    <property type="project" value="UniProtKB-UniRule"/>
</dbReference>
<evidence type="ECO:0000256" key="4">
    <source>
        <dbReference type="ARBA" id="ARBA00023239"/>
    </source>
</evidence>
<evidence type="ECO:0000313" key="10">
    <source>
        <dbReference type="EMBL" id="AFG36195.1"/>
    </source>
</evidence>
<feature type="binding site" evidence="5">
    <location>
        <position position="344"/>
    </location>
    <ligand>
        <name>substrate</name>
    </ligand>
</feature>
<comment type="subunit">
    <text evidence="5">Homodimer.</text>
</comment>
<evidence type="ECO:0000259" key="9">
    <source>
        <dbReference type="Pfam" id="PF02784"/>
    </source>
</evidence>
<comment type="catalytic activity">
    <reaction evidence="5 8">
        <text>meso-2,6-diaminopimelate + H(+) = L-lysine + CO2</text>
        <dbReference type="Rhea" id="RHEA:15101"/>
        <dbReference type="ChEBI" id="CHEBI:15378"/>
        <dbReference type="ChEBI" id="CHEBI:16526"/>
        <dbReference type="ChEBI" id="CHEBI:32551"/>
        <dbReference type="ChEBI" id="CHEBI:57791"/>
        <dbReference type="EC" id="4.1.1.20"/>
    </reaction>
</comment>
<keyword evidence="2 5" id="KW-0210">Decarboxylase</keyword>
<feature type="active site" description="Proton donor" evidence="7">
    <location>
        <position position="343"/>
    </location>
</feature>
<dbReference type="Gene3D" id="3.20.20.10">
    <property type="entry name" value="Alanine racemase"/>
    <property type="match status" value="1"/>
</dbReference>
<feature type="binding site" evidence="5">
    <location>
        <position position="312"/>
    </location>
    <ligand>
        <name>substrate</name>
    </ligand>
</feature>
<dbReference type="PATRIC" id="fig|889378.3.peg.90"/>
<dbReference type="AlphaFoldDB" id="H9UFA2"/>